<sequence length="70" mass="8040">MTENFANTQSTYENIQDINSFFNNIPDCEEDFIFLQDQNSFETALLFQESTSSSSKEWENDSAVPSIVTE</sequence>
<proteinExistence type="predicted"/>
<evidence type="ECO:0000313" key="3">
    <source>
        <dbReference type="Proteomes" id="UP000789570"/>
    </source>
</evidence>
<dbReference type="Proteomes" id="UP000789570">
    <property type="component" value="Unassembled WGS sequence"/>
</dbReference>
<evidence type="ECO:0000256" key="1">
    <source>
        <dbReference type="SAM" id="MobiDB-lite"/>
    </source>
</evidence>
<organism evidence="2 3">
    <name type="scientific">Funneliformis caledonium</name>
    <dbReference type="NCBI Taxonomy" id="1117310"/>
    <lineage>
        <taxon>Eukaryota</taxon>
        <taxon>Fungi</taxon>
        <taxon>Fungi incertae sedis</taxon>
        <taxon>Mucoromycota</taxon>
        <taxon>Glomeromycotina</taxon>
        <taxon>Glomeromycetes</taxon>
        <taxon>Glomerales</taxon>
        <taxon>Glomeraceae</taxon>
        <taxon>Funneliformis</taxon>
    </lineage>
</organism>
<gene>
    <name evidence="2" type="ORF">FCALED_LOCUS14816</name>
</gene>
<reference evidence="2" key="1">
    <citation type="submission" date="2021-06" db="EMBL/GenBank/DDBJ databases">
        <authorList>
            <person name="Kallberg Y."/>
            <person name="Tangrot J."/>
            <person name="Rosling A."/>
        </authorList>
    </citation>
    <scope>NUCLEOTIDE SEQUENCE</scope>
    <source>
        <strain evidence="2">UK204</strain>
    </source>
</reference>
<dbReference type="EMBL" id="CAJVPQ010011669">
    <property type="protein sequence ID" value="CAG8728326.1"/>
    <property type="molecule type" value="Genomic_DNA"/>
</dbReference>
<feature type="region of interest" description="Disordered" evidence="1">
    <location>
        <begin position="50"/>
        <end position="70"/>
    </location>
</feature>
<protein>
    <submittedName>
        <fullName evidence="2">4910_t:CDS:1</fullName>
    </submittedName>
</protein>
<evidence type="ECO:0000313" key="2">
    <source>
        <dbReference type="EMBL" id="CAG8728326.1"/>
    </source>
</evidence>
<comment type="caution">
    <text evidence="2">The sequence shown here is derived from an EMBL/GenBank/DDBJ whole genome shotgun (WGS) entry which is preliminary data.</text>
</comment>
<accession>A0A9N9IB97</accession>
<name>A0A9N9IB97_9GLOM</name>
<dbReference type="AlphaFoldDB" id="A0A9N9IB97"/>
<feature type="non-terminal residue" evidence="2">
    <location>
        <position position="70"/>
    </location>
</feature>
<keyword evidence="3" id="KW-1185">Reference proteome</keyword>
<dbReference type="OrthoDB" id="10592703at2759"/>